<evidence type="ECO:0000259" key="1">
    <source>
        <dbReference type="Pfam" id="PF01755"/>
    </source>
</evidence>
<dbReference type="RefSeq" id="WP_207855065.1">
    <property type="nucleotide sequence ID" value="NZ_JAFVMG010000015.1"/>
</dbReference>
<evidence type="ECO:0000313" key="2">
    <source>
        <dbReference type="EMBL" id="MBO1329207.1"/>
    </source>
</evidence>
<protein>
    <submittedName>
        <fullName evidence="2">Glycosyltransferase family 25 protein</fullName>
    </submittedName>
</protein>
<proteinExistence type="predicted"/>
<reference evidence="2 3" key="1">
    <citation type="submission" date="2021-03" db="EMBL/GenBank/DDBJ databases">
        <title>The complete genome sequence of Acetobacter suratthaniensis TBRC 1719.</title>
        <authorList>
            <person name="Charoenyingcharoen P."/>
            <person name="Yukphan P."/>
        </authorList>
    </citation>
    <scope>NUCLEOTIDE SEQUENCE [LARGE SCALE GENOMIC DNA]</scope>
    <source>
        <strain evidence="2 3">TBRC 1719</strain>
    </source>
</reference>
<name>A0ABS3LPA5_9PROT</name>
<dbReference type="CDD" id="cd06532">
    <property type="entry name" value="Glyco_transf_25"/>
    <property type="match status" value="1"/>
</dbReference>
<comment type="caution">
    <text evidence="2">The sequence shown here is derived from an EMBL/GenBank/DDBJ whole genome shotgun (WGS) entry which is preliminary data.</text>
</comment>
<dbReference type="EMBL" id="JAFVMG010000015">
    <property type="protein sequence ID" value="MBO1329207.1"/>
    <property type="molecule type" value="Genomic_DNA"/>
</dbReference>
<dbReference type="Proteomes" id="UP000664399">
    <property type="component" value="Unassembled WGS sequence"/>
</dbReference>
<evidence type="ECO:0000313" key="3">
    <source>
        <dbReference type="Proteomes" id="UP000664399"/>
    </source>
</evidence>
<accession>A0ABS3LPA5</accession>
<organism evidence="2 3">
    <name type="scientific">Acetobacter suratthaniensis</name>
    <dbReference type="NCBI Taxonomy" id="1502841"/>
    <lineage>
        <taxon>Bacteria</taxon>
        <taxon>Pseudomonadati</taxon>
        <taxon>Pseudomonadota</taxon>
        <taxon>Alphaproteobacteria</taxon>
        <taxon>Acetobacterales</taxon>
        <taxon>Acetobacteraceae</taxon>
        <taxon>Acetobacter</taxon>
    </lineage>
</organism>
<keyword evidence="3" id="KW-1185">Reference proteome</keyword>
<dbReference type="Pfam" id="PF01755">
    <property type="entry name" value="Glyco_transf_25"/>
    <property type="match status" value="1"/>
</dbReference>
<dbReference type="InterPro" id="IPR002654">
    <property type="entry name" value="Glyco_trans_25"/>
</dbReference>
<sequence>MSFLRRFVINLEHDHARRAHMQTQLEALGLDAEFVPAVNGRALTPADRALYDRQKALRVYGVDMMDTEIGCYLSHYRLYERMVREDIPVALIMEDDIAISPDLPGIIQALIAETSPEWLVVRLESLRGRVREAKTPKFKGKCVKQLDHAGLYRLHTHVLGFGAYLIRKEGAEKMLRYGQHIFMPIDQTMDRYWENGITPYIVRPLPVHQRQDFESRIGARPPCRHVGQALPVQIARRMQRLSDGVRKRLHALLNQA</sequence>
<gene>
    <name evidence="2" type="ORF">J2D75_12070</name>
</gene>
<feature type="domain" description="Glycosyl transferase family 25" evidence="1">
    <location>
        <begin position="5"/>
        <end position="189"/>
    </location>
</feature>